<dbReference type="EMBL" id="JARKHS020028245">
    <property type="protein sequence ID" value="KAK8764441.1"/>
    <property type="molecule type" value="Genomic_DNA"/>
</dbReference>
<protein>
    <submittedName>
        <fullName evidence="2">Uncharacterized protein</fullName>
    </submittedName>
</protein>
<feature type="region of interest" description="Disordered" evidence="1">
    <location>
        <begin position="11"/>
        <end position="71"/>
    </location>
</feature>
<feature type="compositionally biased region" description="Basic residues" evidence="1">
    <location>
        <begin position="25"/>
        <end position="38"/>
    </location>
</feature>
<feature type="compositionally biased region" description="Pro residues" evidence="1">
    <location>
        <begin position="153"/>
        <end position="166"/>
    </location>
</feature>
<reference evidence="2 3" key="1">
    <citation type="journal article" date="2023" name="Arcadia Sci">
        <title>De novo assembly of a long-read Amblyomma americanum tick genome.</title>
        <authorList>
            <person name="Chou S."/>
            <person name="Poskanzer K.E."/>
            <person name="Rollins M."/>
            <person name="Thuy-Boun P.S."/>
        </authorList>
    </citation>
    <scope>NUCLEOTIDE SEQUENCE [LARGE SCALE GENOMIC DNA]</scope>
    <source>
        <strain evidence="2">F_SG_1</strain>
        <tissue evidence="2">Salivary glands</tissue>
    </source>
</reference>
<dbReference type="AlphaFoldDB" id="A0AAQ4DPQ1"/>
<name>A0AAQ4DPQ1_AMBAM</name>
<sequence length="269" mass="28822">MHAYSLWWKLLGGNNRKDPSSQAKAKTKTRHGKKTKPKKQADCGRRTTAAPPSSAPGTGGQEHGPRDLPDAAVLDAGGDGVVRTLLKAVSIRRLKAMTSRSRVCGNPKYKVNNQNLEKFEQLLSKIPEGEKLKGTASLTSLPERHEEAKCTPLPAPTPGTPPLPERPVPDISPSTTMGSSVTAEYELFCKAFHSEAKELLPEEQQQKVCGNPMRQMLQSASEAASKGLQLQRVTSAFGAADSPRDTRTIDETYAPTAMAPGVLVSAAAS</sequence>
<evidence type="ECO:0000256" key="1">
    <source>
        <dbReference type="SAM" id="MobiDB-lite"/>
    </source>
</evidence>
<accession>A0AAQ4DPQ1</accession>
<gene>
    <name evidence="2" type="ORF">V5799_032950</name>
</gene>
<keyword evidence="3" id="KW-1185">Reference proteome</keyword>
<proteinExistence type="predicted"/>
<feature type="region of interest" description="Disordered" evidence="1">
    <location>
        <begin position="140"/>
        <end position="177"/>
    </location>
</feature>
<evidence type="ECO:0000313" key="2">
    <source>
        <dbReference type="EMBL" id="KAK8764441.1"/>
    </source>
</evidence>
<evidence type="ECO:0000313" key="3">
    <source>
        <dbReference type="Proteomes" id="UP001321473"/>
    </source>
</evidence>
<comment type="caution">
    <text evidence="2">The sequence shown here is derived from an EMBL/GenBank/DDBJ whole genome shotgun (WGS) entry which is preliminary data.</text>
</comment>
<organism evidence="2 3">
    <name type="scientific">Amblyomma americanum</name>
    <name type="common">Lone star tick</name>
    <dbReference type="NCBI Taxonomy" id="6943"/>
    <lineage>
        <taxon>Eukaryota</taxon>
        <taxon>Metazoa</taxon>
        <taxon>Ecdysozoa</taxon>
        <taxon>Arthropoda</taxon>
        <taxon>Chelicerata</taxon>
        <taxon>Arachnida</taxon>
        <taxon>Acari</taxon>
        <taxon>Parasitiformes</taxon>
        <taxon>Ixodida</taxon>
        <taxon>Ixodoidea</taxon>
        <taxon>Ixodidae</taxon>
        <taxon>Amblyomminae</taxon>
        <taxon>Amblyomma</taxon>
    </lineage>
</organism>
<dbReference type="Proteomes" id="UP001321473">
    <property type="component" value="Unassembled WGS sequence"/>
</dbReference>